<evidence type="ECO:0000256" key="1">
    <source>
        <dbReference type="SAM" id="MobiDB-lite"/>
    </source>
</evidence>
<dbReference type="AlphaFoldDB" id="A0A8H4KF65"/>
<feature type="compositionally biased region" description="Polar residues" evidence="1">
    <location>
        <begin position="104"/>
        <end position="121"/>
    </location>
</feature>
<dbReference type="EMBL" id="JAADJG010000308">
    <property type="protein sequence ID" value="KAF4449060.1"/>
    <property type="molecule type" value="Genomic_DNA"/>
</dbReference>
<dbReference type="OrthoDB" id="5087186at2759"/>
<organism evidence="3 4">
    <name type="scientific">Fusarium austroafricanum</name>
    <dbReference type="NCBI Taxonomy" id="2364996"/>
    <lineage>
        <taxon>Eukaryota</taxon>
        <taxon>Fungi</taxon>
        <taxon>Dikarya</taxon>
        <taxon>Ascomycota</taxon>
        <taxon>Pezizomycotina</taxon>
        <taxon>Sordariomycetes</taxon>
        <taxon>Hypocreomycetidae</taxon>
        <taxon>Hypocreales</taxon>
        <taxon>Nectriaceae</taxon>
        <taxon>Fusarium</taxon>
        <taxon>Fusarium concolor species complex</taxon>
    </lineage>
</organism>
<evidence type="ECO:0000256" key="2">
    <source>
        <dbReference type="SAM" id="Phobius"/>
    </source>
</evidence>
<gene>
    <name evidence="3" type="ORF">F53441_7604</name>
</gene>
<name>A0A8H4KF65_9HYPO</name>
<keyword evidence="4" id="KW-1185">Reference proteome</keyword>
<keyword evidence="2" id="KW-0472">Membrane</keyword>
<feature type="region of interest" description="Disordered" evidence="1">
    <location>
        <begin position="92"/>
        <end position="121"/>
    </location>
</feature>
<protein>
    <recommendedName>
        <fullName evidence="5">Apple domain-containing protein</fullName>
    </recommendedName>
</protein>
<sequence length="248" mass="27258">MAFARVQEGLEVYSDNEANAPELNPHDAVYNHSYKDPSPEYIRVVEPWYGPFGLSAWSLCAVVAVVTALIVGAGVGGGLGAALAQCNKSSHKSEASPAPALETSCPTKTASDSEETGFNSKLNYKPLAPEDVTFLTFPDGCSKPEGKGDYTTKTGYMFTYTCGWDFVGNDLAKIIAYSAYDCMHACAKYTEMNQDEENATLCDSVAFNRNMSESWDLWKANCWLKFGSKKLFPDNEKYPGYLYAKRNK</sequence>
<evidence type="ECO:0008006" key="5">
    <source>
        <dbReference type="Google" id="ProtNLM"/>
    </source>
</evidence>
<proteinExistence type="predicted"/>
<keyword evidence="2" id="KW-0812">Transmembrane</keyword>
<evidence type="ECO:0000313" key="3">
    <source>
        <dbReference type="EMBL" id="KAF4449060.1"/>
    </source>
</evidence>
<feature type="transmembrane region" description="Helical" evidence="2">
    <location>
        <begin position="56"/>
        <end position="84"/>
    </location>
</feature>
<reference evidence="3" key="1">
    <citation type="submission" date="2020-01" db="EMBL/GenBank/DDBJ databases">
        <title>Identification and distribution of gene clusters putatively required for synthesis of sphingolipid metabolism inhibitors in phylogenetically diverse species of the filamentous fungus Fusarium.</title>
        <authorList>
            <person name="Kim H.-S."/>
            <person name="Busman M."/>
            <person name="Brown D.W."/>
            <person name="Divon H."/>
            <person name="Uhlig S."/>
            <person name="Proctor R.H."/>
        </authorList>
    </citation>
    <scope>NUCLEOTIDE SEQUENCE</scope>
    <source>
        <strain evidence="3">NRRL 53441</strain>
    </source>
</reference>
<keyword evidence="2" id="KW-1133">Transmembrane helix</keyword>
<evidence type="ECO:0000313" key="4">
    <source>
        <dbReference type="Proteomes" id="UP000605986"/>
    </source>
</evidence>
<dbReference type="Proteomes" id="UP000605986">
    <property type="component" value="Unassembled WGS sequence"/>
</dbReference>
<accession>A0A8H4KF65</accession>
<comment type="caution">
    <text evidence="3">The sequence shown here is derived from an EMBL/GenBank/DDBJ whole genome shotgun (WGS) entry which is preliminary data.</text>
</comment>